<evidence type="ECO:0000259" key="1">
    <source>
        <dbReference type="Pfam" id="PF13676"/>
    </source>
</evidence>
<dbReference type="Pfam" id="PF13676">
    <property type="entry name" value="TIR_2"/>
    <property type="match status" value="1"/>
</dbReference>
<sequence length="363" mass="41228">MNTFALPPKTQAFLRRLRAEYVAEGNALLVEIIDFSRVFVVPETDYDNWNGGTYGHDVRIFLPEHVLGKIRAREQQALCDKLREDLNACSQAYQNEFYRAVMIEVDDEADPEARQAVPLGGRPNIDPNSLSIWQTGQIRLFISHRDIHKVEAKALGEALANYGISSFVAHDTIQPMTTWRSEILKGLETMEVMVAFLTEGFHDSIWTNQEVGYALGRNVPVISLKMATEDPKGFIGDVQAVKGRLSDPDYTAAEVYKVLAERLGNRERLQGALLTAFVAAPDFTEAKNRFDRMAGVVDRLSDDELRQIIEGFRGNDQLHNAVYLTSKYERLRHFLERATGKKFRIEGRKISQLFETEDDLIPF</sequence>
<accession>A0ABW5CBK3</accession>
<comment type="caution">
    <text evidence="2">The sequence shown here is derived from an EMBL/GenBank/DDBJ whole genome shotgun (WGS) entry which is preliminary data.</text>
</comment>
<dbReference type="Gene3D" id="3.40.50.10140">
    <property type="entry name" value="Toll/interleukin-1 receptor homology (TIR) domain"/>
    <property type="match status" value="1"/>
</dbReference>
<dbReference type="InterPro" id="IPR000157">
    <property type="entry name" value="TIR_dom"/>
</dbReference>
<feature type="domain" description="TIR" evidence="1">
    <location>
        <begin position="141"/>
        <end position="244"/>
    </location>
</feature>
<dbReference type="EMBL" id="JBHUIY010000018">
    <property type="protein sequence ID" value="MFD2234228.1"/>
    <property type="molecule type" value="Genomic_DNA"/>
</dbReference>
<evidence type="ECO:0000313" key="3">
    <source>
        <dbReference type="Proteomes" id="UP001597296"/>
    </source>
</evidence>
<reference evidence="3" key="1">
    <citation type="journal article" date="2019" name="Int. J. Syst. Evol. Microbiol.">
        <title>The Global Catalogue of Microorganisms (GCM) 10K type strain sequencing project: providing services to taxonomists for standard genome sequencing and annotation.</title>
        <authorList>
            <consortium name="The Broad Institute Genomics Platform"/>
            <consortium name="The Broad Institute Genome Sequencing Center for Infectious Disease"/>
            <person name="Wu L."/>
            <person name="Ma J."/>
        </authorList>
    </citation>
    <scope>NUCLEOTIDE SEQUENCE [LARGE SCALE GENOMIC DNA]</scope>
    <source>
        <strain evidence="3">KCTC 15012</strain>
    </source>
</reference>
<evidence type="ECO:0000313" key="2">
    <source>
        <dbReference type="EMBL" id="MFD2234228.1"/>
    </source>
</evidence>
<dbReference type="Proteomes" id="UP001597296">
    <property type="component" value="Unassembled WGS sequence"/>
</dbReference>
<dbReference type="InterPro" id="IPR035897">
    <property type="entry name" value="Toll_tir_struct_dom_sf"/>
</dbReference>
<keyword evidence="2" id="KW-0675">Receptor</keyword>
<proteinExistence type="predicted"/>
<dbReference type="RefSeq" id="WP_377316239.1">
    <property type="nucleotide sequence ID" value="NZ_JBHUIY010000018.1"/>
</dbReference>
<protein>
    <submittedName>
        <fullName evidence="2">Toll/interleukin-1 receptor domain-containing protein</fullName>
    </submittedName>
</protein>
<gene>
    <name evidence="2" type="ORF">ACFSNB_10460</name>
</gene>
<organism evidence="2 3">
    <name type="scientific">Phaeospirillum tilakii</name>
    <dbReference type="NCBI Taxonomy" id="741673"/>
    <lineage>
        <taxon>Bacteria</taxon>
        <taxon>Pseudomonadati</taxon>
        <taxon>Pseudomonadota</taxon>
        <taxon>Alphaproteobacteria</taxon>
        <taxon>Rhodospirillales</taxon>
        <taxon>Rhodospirillaceae</taxon>
        <taxon>Phaeospirillum</taxon>
    </lineage>
</organism>
<name>A0ABW5CBK3_9PROT</name>
<keyword evidence="3" id="KW-1185">Reference proteome</keyword>
<dbReference type="SUPFAM" id="SSF52200">
    <property type="entry name" value="Toll/Interleukin receptor TIR domain"/>
    <property type="match status" value="1"/>
</dbReference>